<dbReference type="Pfam" id="PF01556">
    <property type="entry name" value="DnaJ_C"/>
    <property type="match status" value="1"/>
</dbReference>
<dbReference type="GO" id="GO:0051087">
    <property type="term" value="F:protein-folding chaperone binding"/>
    <property type="evidence" value="ECO:0007669"/>
    <property type="project" value="TreeGrafter"/>
</dbReference>
<keyword evidence="1" id="KW-0143">Chaperone</keyword>
<dbReference type="AlphaFoldDB" id="A0A9P3PFL1"/>
<dbReference type="OrthoDB" id="10250354at2759"/>
<dbReference type="Gene3D" id="2.60.260.20">
    <property type="entry name" value="Urease metallochaperone UreE, N-terminal domain"/>
    <property type="match status" value="2"/>
</dbReference>
<sequence length="255" mass="28055">MDSDRLFESSEQGVQASPMARKAPHGRPDVRQIHSLCEDIMFGGSRPRSTSRPSAQHARSARQPSSPSSPSETTRPLKLSLEDLFTGAVKHIHVERRLLNGTTEGKVLEIQVQPGWKSGTKIRYPKAGDEQPSGVAQDLVVVVEEMPHDRFRRDGGDLITRLSIPLVEALADPSGGGRTMKTLEHLDGRKLQIPVPLGVVRPGQETTIPEEGMPMRKEAVVRGTGDLIVKWYIIFPSRLTPAQQESIRKGLPSTL</sequence>
<dbReference type="PANTHER" id="PTHR24078:SF553">
    <property type="entry name" value="DNAJ HOMOLOG SUBFAMILY B MEMBER 5"/>
    <property type="match status" value="1"/>
</dbReference>
<name>A0A9P3PFL1_LYOSH</name>
<dbReference type="GO" id="GO:0006413">
    <property type="term" value="P:translational initiation"/>
    <property type="evidence" value="ECO:0007669"/>
    <property type="project" value="TreeGrafter"/>
</dbReference>
<keyword evidence="5" id="KW-1185">Reference proteome</keyword>
<dbReference type="EMBL" id="BRPK01000002">
    <property type="protein sequence ID" value="GLB34502.1"/>
    <property type="molecule type" value="Genomic_DNA"/>
</dbReference>
<dbReference type="InterPro" id="IPR051339">
    <property type="entry name" value="DnaJ_subfamily_B"/>
</dbReference>
<dbReference type="PANTHER" id="PTHR24078">
    <property type="entry name" value="DNAJ HOMOLOG SUBFAMILY C MEMBER"/>
    <property type="match status" value="1"/>
</dbReference>
<dbReference type="InterPro" id="IPR002939">
    <property type="entry name" value="DnaJ_C"/>
</dbReference>
<dbReference type="GO" id="GO:0051082">
    <property type="term" value="F:unfolded protein binding"/>
    <property type="evidence" value="ECO:0007669"/>
    <property type="project" value="InterPro"/>
</dbReference>
<dbReference type="Proteomes" id="UP001063166">
    <property type="component" value="Unassembled WGS sequence"/>
</dbReference>
<evidence type="ECO:0000313" key="4">
    <source>
        <dbReference type="EMBL" id="GLB34502.1"/>
    </source>
</evidence>
<feature type="region of interest" description="Disordered" evidence="2">
    <location>
        <begin position="1"/>
        <end position="76"/>
    </location>
</feature>
<evidence type="ECO:0000256" key="2">
    <source>
        <dbReference type="SAM" id="MobiDB-lite"/>
    </source>
</evidence>
<dbReference type="FunFam" id="2.60.260.20:FF:000002">
    <property type="entry name" value="Dnaj homolog subfamily b member"/>
    <property type="match status" value="1"/>
</dbReference>
<comment type="caution">
    <text evidence="4">The sequence shown here is derived from an EMBL/GenBank/DDBJ whole genome shotgun (WGS) entry which is preliminary data.</text>
</comment>
<reference evidence="4" key="1">
    <citation type="submission" date="2022-07" db="EMBL/GenBank/DDBJ databases">
        <title>The genome of Lyophyllum shimeji provides insight into the initial evolution of ectomycorrhizal fungal genome.</title>
        <authorList>
            <person name="Kobayashi Y."/>
            <person name="Shibata T."/>
            <person name="Hirakawa H."/>
            <person name="Shigenobu S."/>
            <person name="Nishiyama T."/>
            <person name="Yamada A."/>
            <person name="Hasebe M."/>
            <person name="Kawaguchi M."/>
        </authorList>
    </citation>
    <scope>NUCLEOTIDE SEQUENCE</scope>
    <source>
        <strain evidence="4">AT787</strain>
    </source>
</reference>
<evidence type="ECO:0000259" key="3">
    <source>
        <dbReference type="Pfam" id="PF01556"/>
    </source>
</evidence>
<feature type="compositionally biased region" description="Low complexity" evidence="2">
    <location>
        <begin position="45"/>
        <end position="54"/>
    </location>
</feature>
<protein>
    <submittedName>
        <fullName evidence="4">DnaJ, C terminal domain</fullName>
    </submittedName>
</protein>
<dbReference type="SUPFAM" id="SSF49493">
    <property type="entry name" value="HSP40/DnaJ peptide-binding domain"/>
    <property type="match status" value="2"/>
</dbReference>
<proteinExistence type="predicted"/>
<dbReference type="InterPro" id="IPR008971">
    <property type="entry name" value="HSP40/DnaJ_pept-bd"/>
</dbReference>
<dbReference type="GO" id="GO:0006457">
    <property type="term" value="P:protein folding"/>
    <property type="evidence" value="ECO:0007669"/>
    <property type="project" value="InterPro"/>
</dbReference>
<accession>A0A9P3PFL1</accession>
<gene>
    <name evidence="4" type="primary">SIS1</name>
    <name evidence="4" type="ORF">LshimejAT787_0200670</name>
</gene>
<feature type="domain" description="Chaperone DnaJ C-terminal" evidence="3">
    <location>
        <begin position="76"/>
        <end position="236"/>
    </location>
</feature>
<evidence type="ECO:0000313" key="5">
    <source>
        <dbReference type="Proteomes" id="UP001063166"/>
    </source>
</evidence>
<dbReference type="GO" id="GO:0005829">
    <property type="term" value="C:cytosol"/>
    <property type="evidence" value="ECO:0007669"/>
    <property type="project" value="TreeGrafter"/>
</dbReference>
<evidence type="ECO:0000256" key="1">
    <source>
        <dbReference type="ARBA" id="ARBA00023186"/>
    </source>
</evidence>
<organism evidence="4 5">
    <name type="scientific">Lyophyllum shimeji</name>
    <name type="common">Hon-shimeji</name>
    <name type="synonym">Tricholoma shimeji</name>
    <dbReference type="NCBI Taxonomy" id="47721"/>
    <lineage>
        <taxon>Eukaryota</taxon>
        <taxon>Fungi</taxon>
        <taxon>Dikarya</taxon>
        <taxon>Basidiomycota</taxon>
        <taxon>Agaricomycotina</taxon>
        <taxon>Agaricomycetes</taxon>
        <taxon>Agaricomycetidae</taxon>
        <taxon>Agaricales</taxon>
        <taxon>Tricholomatineae</taxon>
        <taxon>Lyophyllaceae</taxon>
        <taxon>Lyophyllum</taxon>
    </lineage>
</organism>
<dbReference type="CDD" id="cd10747">
    <property type="entry name" value="DnaJ_C"/>
    <property type="match status" value="1"/>
</dbReference>